<accession>A0A172ZE63</accession>
<evidence type="ECO:0008006" key="4">
    <source>
        <dbReference type="Google" id="ProtNLM"/>
    </source>
</evidence>
<dbReference type="GO" id="GO:0015562">
    <property type="term" value="F:efflux transmembrane transporter activity"/>
    <property type="evidence" value="ECO:0007669"/>
    <property type="project" value="InterPro"/>
</dbReference>
<gene>
    <name evidence="2" type="ORF">AR543_07940</name>
</gene>
<evidence type="ECO:0000256" key="1">
    <source>
        <dbReference type="SAM" id="MobiDB-lite"/>
    </source>
</evidence>
<feature type="compositionally biased region" description="Polar residues" evidence="1">
    <location>
        <begin position="150"/>
        <end position="161"/>
    </location>
</feature>
<dbReference type="Gene3D" id="1.20.1600.10">
    <property type="entry name" value="Outer membrane efflux proteins (OEP)"/>
    <property type="match status" value="1"/>
</dbReference>
<dbReference type="SUPFAM" id="SSF56954">
    <property type="entry name" value="Outer membrane efflux proteins (OEP)"/>
    <property type="match status" value="1"/>
</dbReference>
<name>A0A172ZE63_9BACL</name>
<protein>
    <recommendedName>
        <fullName evidence="4">Transporter</fullName>
    </recommendedName>
</protein>
<proteinExistence type="predicted"/>
<dbReference type="AlphaFoldDB" id="A0A172ZE63"/>
<evidence type="ECO:0000313" key="2">
    <source>
        <dbReference type="EMBL" id="ANF95944.1"/>
    </source>
</evidence>
<dbReference type="STRING" id="1616788.AR543_07940"/>
<feature type="region of interest" description="Disordered" evidence="1">
    <location>
        <begin position="141"/>
        <end position="161"/>
    </location>
</feature>
<keyword evidence="3" id="KW-1185">Reference proteome</keyword>
<dbReference type="Proteomes" id="UP000078148">
    <property type="component" value="Chromosome"/>
</dbReference>
<dbReference type="EMBL" id="CP013023">
    <property type="protein sequence ID" value="ANF95944.1"/>
    <property type="molecule type" value="Genomic_DNA"/>
</dbReference>
<reference evidence="3" key="1">
    <citation type="submission" date="2015-10" db="EMBL/GenBank/DDBJ databases">
        <title>Genome of Paenibacillus bovis sp. nov.</title>
        <authorList>
            <person name="Wu Z."/>
            <person name="Gao C."/>
            <person name="Liu Z."/>
            <person name="Zheng H."/>
        </authorList>
    </citation>
    <scope>NUCLEOTIDE SEQUENCE [LARGE SCALE GENOMIC DNA]</scope>
    <source>
        <strain evidence="3">BD3526</strain>
    </source>
</reference>
<organism evidence="2 3">
    <name type="scientific">Paenibacillus bovis</name>
    <dbReference type="NCBI Taxonomy" id="1616788"/>
    <lineage>
        <taxon>Bacteria</taxon>
        <taxon>Bacillati</taxon>
        <taxon>Bacillota</taxon>
        <taxon>Bacilli</taxon>
        <taxon>Bacillales</taxon>
        <taxon>Paenibacillaceae</taxon>
        <taxon>Paenibacillus</taxon>
    </lineage>
</organism>
<sequence>MFLIFLLGQLYYLMKYRKEGYSDMKKGMVGASVFAMLLAAAQPAVLVHAADSTTATTTTTTNGTTPTADATVTEQAKSQISGVREPKKVDSLNLEKVIDLAINDSYNLELLQLKYKVLDQQNASLGIDYVDYTNASPGLTYTPKKGSNEVELSQGSQTGQTLEDNLRDLDTQKLNTQLQVDEAKEGTRLAMTGQYVQLLSYQKQISLSQEHIQVLTRDLQRAQTLQSLGSGTQEDIDTADRALKTEQDNLTTLKDTYQKTLATLCYDLGIVYDPNLPLEPIKVTLEPAPKVDADTLLGKSYQIQSLGNSVAKARTDEDKKITGNSFDEQALKATRQIAEQQLEQGKVTYAKAIQTNLQDMDTAFKDVQTSQRLAQDANVDGVNMQIRYNAGVTTKYDMEKHQYQVDAAQAKAELTLMQYFVQQAKVKAMSNGYIANSSASGASASAGN</sequence>
<evidence type="ECO:0000313" key="3">
    <source>
        <dbReference type="Proteomes" id="UP000078148"/>
    </source>
</evidence>
<reference evidence="2 3" key="2">
    <citation type="journal article" date="2016" name="Int. J. Syst. Evol. Microbiol.">
        <title>Paenibacillus bovis sp. nov., isolated from raw yak (Bos grunniens) milk.</title>
        <authorList>
            <person name="Gao C."/>
            <person name="Han J."/>
            <person name="Liu Z."/>
            <person name="Xu X."/>
            <person name="Hang F."/>
            <person name="Wu Z."/>
        </authorList>
    </citation>
    <scope>NUCLEOTIDE SEQUENCE [LARGE SCALE GENOMIC DNA]</scope>
    <source>
        <strain evidence="2 3">BD3526</strain>
    </source>
</reference>
<dbReference type="KEGG" id="pbv:AR543_07940"/>